<comment type="similarity">
    <text evidence="6">Belongs to the NALF family.</text>
</comment>
<sequence length="210" mass="23197">MSVVPETERRWPSSLRALGCGRRFGNISPSRWDPLPPSRLRGYDRCRLYCTVYKPWLCSQHFRLTQVHCSNRIPCQRYCLEVQQRCPFILPDSDDLNQGGSPSFVCTGLWERHAVAVETECCAVRWDFPPDGRAAAAGAAPQRTHPACLHRTSVSSSAACRLCGSRLKLCTLVLVLLHTAAILSAAQNSTGLGLDLGPLSPMEETSPSEE</sequence>
<evidence type="ECO:0000256" key="3">
    <source>
        <dbReference type="ARBA" id="ARBA00022989"/>
    </source>
</evidence>
<comment type="caution">
    <text evidence="7">The sequence shown here is derived from an EMBL/GenBank/DDBJ whole genome shotgun (WGS) entry which is preliminary data.</text>
</comment>
<evidence type="ECO:0000256" key="1">
    <source>
        <dbReference type="ARBA" id="ARBA00004141"/>
    </source>
</evidence>
<keyword evidence="3" id="KW-1133">Transmembrane helix</keyword>
<keyword evidence="8" id="KW-1185">Reference proteome</keyword>
<gene>
    <name evidence="7" type="ORF">COCON_G00199960</name>
</gene>
<dbReference type="AlphaFoldDB" id="A0A9Q1D244"/>
<dbReference type="GO" id="GO:0005886">
    <property type="term" value="C:plasma membrane"/>
    <property type="evidence" value="ECO:0007669"/>
    <property type="project" value="TreeGrafter"/>
</dbReference>
<evidence type="ECO:0000256" key="4">
    <source>
        <dbReference type="ARBA" id="ARBA00023136"/>
    </source>
</evidence>
<evidence type="ECO:0000256" key="2">
    <source>
        <dbReference type="ARBA" id="ARBA00022692"/>
    </source>
</evidence>
<comment type="subcellular location">
    <subcellularLocation>
        <location evidence="1">Membrane</location>
        <topology evidence="1">Multi-pass membrane protein</topology>
    </subcellularLocation>
</comment>
<dbReference type="Proteomes" id="UP001152803">
    <property type="component" value="Unassembled WGS sequence"/>
</dbReference>
<evidence type="ECO:0000313" key="8">
    <source>
        <dbReference type="Proteomes" id="UP001152803"/>
    </source>
</evidence>
<accession>A0A9Q1D244</accession>
<dbReference type="PANTHER" id="PTHR15819:SF9">
    <property type="entry name" value="NALCN CHANNEL AUXILIARY FACTOR 1"/>
    <property type="match status" value="1"/>
</dbReference>
<dbReference type="OrthoDB" id="10047996at2759"/>
<organism evidence="7 8">
    <name type="scientific">Conger conger</name>
    <name type="common">Conger eel</name>
    <name type="synonym">Muraena conger</name>
    <dbReference type="NCBI Taxonomy" id="82655"/>
    <lineage>
        <taxon>Eukaryota</taxon>
        <taxon>Metazoa</taxon>
        <taxon>Chordata</taxon>
        <taxon>Craniata</taxon>
        <taxon>Vertebrata</taxon>
        <taxon>Euteleostomi</taxon>
        <taxon>Actinopterygii</taxon>
        <taxon>Neopterygii</taxon>
        <taxon>Teleostei</taxon>
        <taxon>Anguilliformes</taxon>
        <taxon>Congridae</taxon>
        <taxon>Conger</taxon>
    </lineage>
</organism>
<dbReference type="PANTHER" id="PTHR15819">
    <property type="entry name" value="TRANSMEMBRANE PROTEIN FAM155"/>
    <property type="match status" value="1"/>
</dbReference>
<keyword evidence="2" id="KW-0812">Transmembrane</keyword>
<protein>
    <submittedName>
        <fullName evidence="7">Uncharacterized protein</fullName>
    </submittedName>
</protein>
<keyword evidence="4" id="KW-0472">Membrane</keyword>
<name>A0A9Q1D244_CONCO</name>
<keyword evidence="5" id="KW-0325">Glycoprotein</keyword>
<evidence type="ECO:0000313" key="7">
    <source>
        <dbReference type="EMBL" id="KAJ8256132.1"/>
    </source>
</evidence>
<dbReference type="GO" id="GO:0015275">
    <property type="term" value="F:stretch-activated, monoatomic cation-selective, calcium channel activity"/>
    <property type="evidence" value="ECO:0007669"/>
    <property type="project" value="TreeGrafter"/>
</dbReference>
<reference evidence="7" key="1">
    <citation type="journal article" date="2023" name="Science">
        <title>Genome structures resolve the early diversification of teleost fishes.</title>
        <authorList>
            <person name="Parey E."/>
            <person name="Louis A."/>
            <person name="Montfort J."/>
            <person name="Bouchez O."/>
            <person name="Roques C."/>
            <person name="Iampietro C."/>
            <person name="Lluch J."/>
            <person name="Castinel A."/>
            <person name="Donnadieu C."/>
            <person name="Desvignes T."/>
            <person name="Floi Bucao C."/>
            <person name="Jouanno E."/>
            <person name="Wen M."/>
            <person name="Mejri S."/>
            <person name="Dirks R."/>
            <person name="Jansen H."/>
            <person name="Henkel C."/>
            <person name="Chen W.J."/>
            <person name="Zahm M."/>
            <person name="Cabau C."/>
            <person name="Klopp C."/>
            <person name="Thompson A.W."/>
            <person name="Robinson-Rechavi M."/>
            <person name="Braasch I."/>
            <person name="Lecointre G."/>
            <person name="Bobe J."/>
            <person name="Postlethwait J.H."/>
            <person name="Berthelot C."/>
            <person name="Roest Crollius H."/>
            <person name="Guiguen Y."/>
        </authorList>
    </citation>
    <scope>NUCLEOTIDE SEQUENCE</scope>
    <source>
        <strain evidence="7">Concon-B</strain>
    </source>
</reference>
<dbReference type="InterPro" id="IPR055288">
    <property type="entry name" value="NALCN_aux_factor_1/2"/>
</dbReference>
<evidence type="ECO:0000256" key="5">
    <source>
        <dbReference type="ARBA" id="ARBA00023180"/>
    </source>
</evidence>
<proteinExistence type="inferred from homology"/>
<dbReference type="GO" id="GO:0098703">
    <property type="term" value="P:calcium ion import across plasma membrane"/>
    <property type="evidence" value="ECO:0007669"/>
    <property type="project" value="TreeGrafter"/>
</dbReference>
<dbReference type="EMBL" id="JAFJMO010000015">
    <property type="protein sequence ID" value="KAJ8256132.1"/>
    <property type="molecule type" value="Genomic_DNA"/>
</dbReference>
<evidence type="ECO:0000256" key="6">
    <source>
        <dbReference type="ARBA" id="ARBA00029445"/>
    </source>
</evidence>